<evidence type="ECO:0000256" key="4">
    <source>
        <dbReference type="ARBA" id="ARBA00022692"/>
    </source>
</evidence>
<feature type="domain" description="EamA" evidence="8">
    <location>
        <begin position="174"/>
        <end position="301"/>
    </location>
</feature>
<feature type="transmembrane region" description="Helical" evidence="7">
    <location>
        <begin position="116"/>
        <end position="137"/>
    </location>
</feature>
<name>A0A414FWF1_9ACTN</name>
<keyword evidence="5 7" id="KW-1133">Transmembrane helix</keyword>
<dbReference type="GO" id="GO:0005886">
    <property type="term" value="C:plasma membrane"/>
    <property type="evidence" value="ECO:0007669"/>
    <property type="project" value="UniProtKB-SubCell"/>
</dbReference>
<dbReference type="SUPFAM" id="SSF103481">
    <property type="entry name" value="Multidrug resistance efflux transporter EmrE"/>
    <property type="match status" value="2"/>
</dbReference>
<feature type="transmembrane region" description="Helical" evidence="7">
    <location>
        <begin position="274"/>
        <end position="303"/>
    </location>
</feature>
<evidence type="ECO:0000313" key="10">
    <source>
        <dbReference type="Proteomes" id="UP000286050"/>
    </source>
</evidence>
<dbReference type="InterPro" id="IPR037185">
    <property type="entry name" value="EmrE-like"/>
</dbReference>
<evidence type="ECO:0000259" key="8">
    <source>
        <dbReference type="Pfam" id="PF00892"/>
    </source>
</evidence>
<organism evidence="9 10">
    <name type="scientific">Collinsella intestinalis</name>
    <dbReference type="NCBI Taxonomy" id="147207"/>
    <lineage>
        <taxon>Bacteria</taxon>
        <taxon>Bacillati</taxon>
        <taxon>Actinomycetota</taxon>
        <taxon>Coriobacteriia</taxon>
        <taxon>Coriobacteriales</taxon>
        <taxon>Coriobacteriaceae</taxon>
        <taxon>Collinsella</taxon>
    </lineage>
</organism>
<feature type="transmembrane region" description="Helical" evidence="7">
    <location>
        <begin position="198"/>
        <end position="220"/>
    </location>
</feature>
<feature type="transmembrane region" description="Helical" evidence="7">
    <location>
        <begin position="232"/>
        <end position="253"/>
    </location>
</feature>
<feature type="transmembrane region" description="Helical" evidence="7">
    <location>
        <begin position="146"/>
        <end position="163"/>
    </location>
</feature>
<feature type="transmembrane region" description="Helical" evidence="7">
    <location>
        <begin position="52"/>
        <end position="71"/>
    </location>
</feature>
<evidence type="ECO:0000256" key="3">
    <source>
        <dbReference type="ARBA" id="ARBA00022475"/>
    </source>
</evidence>
<feature type="transmembrane region" description="Helical" evidence="7">
    <location>
        <begin position="20"/>
        <end position="40"/>
    </location>
</feature>
<feature type="transmembrane region" description="Helical" evidence="7">
    <location>
        <begin position="169"/>
        <end position="191"/>
    </location>
</feature>
<dbReference type="AlphaFoldDB" id="A0A414FWF1"/>
<feature type="domain" description="EamA" evidence="8">
    <location>
        <begin position="21"/>
        <end position="160"/>
    </location>
</feature>
<gene>
    <name evidence="9" type="ORF">DW787_05805</name>
</gene>
<dbReference type="Proteomes" id="UP000286050">
    <property type="component" value="Unassembled WGS sequence"/>
</dbReference>
<evidence type="ECO:0000256" key="1">
    <source>
        <dbReference type="ARBA" id="ARBA00004651"/>
    </source>
</evidence>
<proteinExistence type="inferred from homology"/>
<sequence length="307" mass="32216">MMAETHAGTASRAGSYHMNLRGVACALAGGALWGFSGTAVSYLFRSSGIDPMWVMSVRMVLAGILFLLFSVARGDRRPFELLRDKSAVRDLLLFAGAGLFLNQFSYLMAIQATNSATATVLQSLQLLPVAAVACVIGRRAPKRREVIGMVLALAGTFLITTGGDPSQMALPPAGLAFGLLAALGGAGLAVFPGKILSTYGVSAVNGWAMLLVGLIAAPFVPDWGQAVASFDISCWVVFGALVVLGTWCSYLFYMQGVHEIGSLKTAMLSTVEPISATVLSALWIGVVFSPTDLLGFAMIIIMMPLVA</sequence>
<dbReference type="PANTHER" id="PTHR32322">
    <property type="entry name" value="INNER MEMBRANE TRANSPORTER"/>
    <property type="match status" value="1"/>
</dbReference>
<comment type="subcellular location">
    <subcellularLocation>
        <location evidence="1">Cell membrane</location>
        <topology evidence="1">Multi-pass membrane protein</topology>
    </subcellularLocation>
</comment>
<keyword evidence="4 7" id="KW-0812">Transmembrane</keyword>
<dbReference type="InterPro" id="IPR000620">
    <property type="entry name" value="EamA_dom"/>
</dbReference>
<dbReference type="PANTHER" id="PTHR32322:SF18">
    <property type="entry name" value="S-ADENOSYLMETHIONINE_S-ADENOSYLHOMOCYSTEINE TRANSPORTER"/>
    <property type="match status" value="1"/>
</dbReference>
<keyword evidence="6 7" id="KW-0472">Membrane</keyword>
<keyword evidence="3" id="KW-1003">Cell membrane</keyword>
<dbReference type="Pfam" id="PF00892">
    <property type="entry name" value="EamA"/>
    <property type="match status" value="2"/>
</dbReference>
<evidence type="ECO:0000256" key="7">
    <source>
        <dbReference type="SAM" id="Phobius"/>
    </source>
</evidence>
<reference evidence="9 10" key="1">
    <citation type="submission" date="2018-08" db="EMBL/GenBank/DDBJ databases">
        <title>A genome reference for cultivated species of the human gut microbiota.</title>
        <authorList>
            <person name="Zou Y."/>
            <person name="Xue W."/>
            <person name="Luo G."/>
        </authorList>
    </citation>
    <scope>NUCLEOTIDE SEQUENCE [LARGE SCALE GENOMIC DNA]</scope>
    <source>
        <strain evidence="9 10">AM30-5LB</strain>
    </source>
</reference>
<feature type="transmembrane region" description="Helical" evidence="7">
    <location>
        <begin position="91"/>
        <end position="110"/>
    </location>
</feature>
<dbReference type="InterPro" id="IPR050638">
    <property type="entry name" value="AA-Vitamin_Transporters"/>
</dbReference>
<evidence type="ECO:0000256" key="2">
    <source>
        <dbReference type="ARBA" id="ARBA00007362"/>
    </source>
</evidence>
<accession>A0A414FWF1</accession>
<protein>
    <submittedName>
        <fullName evidence="9">EamA family transporter</fullName>
    </submittedName>
</protein>
<evidence type="ECO:0000313" key="9">
    <source>
        <dbReference type="EMBL" id="RHD55700.1"/>
    </source>
</evidence>
<comment type="similarity">
    <text evidence="2">Belongs to the EamA transporter family.</text>
</comment>
<dbReference type="EMBL" id="QSJI01000004">
    <property type="protein sequence ID" value="RHD55700.1"/>
    <property type="molecule type" value="Genomic_DNA"/>
</dbReference>
<evidence type="ECO:0000256" key="5">
    <source>
        <dbReference type="ARBA" id="ARBA00022989"/>
    </source>
</evidence>
<evidence type="ECO:0000256" key="6">
    <source>
        <dbReference type="ARBA" id="ARBA00023136"/>
    </source>
</evidence>
<comment type="caution">
    <text evidence="9">The sequence shown here is derived from an EMBL/GenBank/DDBJ whole genome shotgun (WGS) entry which is preliminary data.</text>
</comment>